<dbReference type="RefSeq" id="WP_285666717.1">
    <property type="nucleotide sequence ID" value="NZ_BSTX01000005.1"/>
</dbReference>
<dbReference type="InterPro" id="IPR011712">
    <property type="entry name" value="Sig_transdc_His_kin_sub3_dim/P"/>
</dbReference>
<feature type="domain" description="Histidine kinase/HSP90-like ATPase" evidence="6">
    <location>
        <begin position="293"/>
        <end position="379"/>
    </location>
</feature>
<evidence type="ECO:0000313" key="8">
    <source>
        <dbReference type="EMBL" id="GLZ81274.1"/>
    </source>
</evidence>
<dbReference type="SUPFAM" id="SSF55874">
    <property type="entry name" value="ATPase domain of HSP90 chaperone/DNA topoisomerase II/histidine kinase"/>
    <property type="match status" value="1"/>
</dbReference>
<dbReference type="InterPro" id="IPR050482">
    <property type="entry name" value="Sensor_HK_TwoCompSys"/>
</dbReference>
<evidence type="ECO:0000256" key="3">
    <source>
        <dbReference type="ARBA" id="ARBA00023012"/>
    </source>
</evidence>
<keyword evidence="1" id="KW-0808">Transferase</keyword>
<dbReference type="PANTHER" id="PTHR24421">
    <property type="entry name" value="NITRATE/NITRITE SENSOR PROTEIN NARX-RELATED"/>
    <property type="match status" value="1"/>
</dbReference>
<keyword evidence="9" id="KW-1185">Reference proteome</keyword>
<dbReference type="PANTHER" id="PTHR24421:SF62">
    <property type="entry name" value="SENSORY TRANSDUCTION HISTIDINE KINASE"/>
    <property type="match status" value="1"/>
</dbReference>
<evidence type="ECO:0000256" key="5">
    <source>
        <dbReference type="SAM" id="Phobius"/>
    </source>
</evidence>
<accession>A0A9W6WC47</accession>
<dbReference type="Proteomes" id="UP001165079">
    <property type="component" value="Unassembled WGS sequence"/>
</dbReference>
<evidence type="ECO:0000313" key="9">
    <source>
        <dbReference type="Proteomes" id="UP001165079"/>
    </source>
</evidence>
<evidence type="ECO:0000256" key="1">
    <source>
        <dbReference type="ARBA" id="ARBA00022679"/>
    </source>
</evidence>
<dbReference type="Pfam" id="PF07730">
    <property type="entry name" value="HisKA_3"/>
    <property type="match status" value="1"/>
</dbReference>
<protein>
    <submittedName>
        <fullName evidence="8">Two-component sensor histidine kinase</fullName>
    </submittedName>
</protein>
<dbReference type="AlphaFoldDB" id="A0A9W6WC47"/>
<comment type="caution">
    <text evidence="8">The sequence shown here is derived from an EMBL/GenBank/DDBJ whole genome shotgun (WGS) entry which is preliminary data.</text>
</comment>
<dbReference type="GO" id="GO:0016020">
    <property type="term" value="C:membrane"/>
    <property type="evidence" value="ECO:0007669"/>
    <property type="project" value="InterPro"/>
</dbReference>
<feature type="transmembrane region" description="Helical" evidence="5">
    <location>
        <begin position="74"/>
        <end position="99"/>
    </location>
</feature>
<dbReference type="GO" id="GO:0000155">
    <property type="term" value="F:phosphorelay sensor kinase activity"/>
    <property type="evidence" value="ECO:0007669"/>
    <property type="project" value="InterPro"/>
</dbReference>
<keyword evidence="5" id="KW-0472">Membrane</keyword>
<keyword evidence="2 8" id="KW-0418">Kinase</keyword>
<organism evidence="8 9">
    <name type="scientific">Actinorhabdospora filicis</name>
    <dbReference type="NCBI Taxonomy" id="1785913"/>
    <lineage>
        <taxon>Bacteria</taxon>
        <taxon>Bacillati</taxon>
        <taxon>Actinomycetota</taxon>
        <taxon>Actinomycetes</taxon>
        <taxon>Micromonosporales</taxon>
        <taxon>Micromonosporaceae</taxon>
        <taxon>Actinorhabdospora</taxon>
    </lineage>
</organism>
<dbReference type="InterPro" id="IPR003594">
    <property type="entry name" value="HATPase_dom"/>
</dbReference>
<evidence type="ECO:0000259" key="6">
    <source>
        <dbReference type="Pfam" id="PF02518"/>
    </source>
</evidence>
<keyword evidence="3" id="KW-0902">Two-component regulatory system</keyword>
<evidence type="ECO:0000256" key="4">
    <source>
        <dbReference type="SAM" id="Coils"/>
    </source>
</evidence>
<evidence type="ECO:0000256" key="2">
    <source>
        <dbReference type="ARBA" id="ARBA00022777"/>
    </source>
</evidence>
<dbReference type="Gene3D" id="1.20.5.1930">
    <property type="match status" value="1"/>
</dbReference>
<dbReference type="GO" id="GO:0046983">
    <property type="term" value="F:protein dimerization activity"/>
    <property type="evidence" value="ECO:0007669"/>
    <property type="project" value="InterPro"/>
</dbReference>
<evidence type="ECO:0000259" key="7">
    <source>
        <dbReference type="Pfam" id="PF07730"/>
    </source>
</evidence>
<reference evidence="8" key="1">
    <citation type="submission" date="2023-03" db="EMBL/GenBank/DDBJ databases">
        <title>Actinorhabdospora filicis NBRC 111898.</title>
        <authorList>
            <person name="Ichikawa N."/>
            <person name="Sato H."/>
            <person name="Tonouchi N."/>
        </authorList>
    </citation>
    <scope>NUCLEOTIDE SEQUENCE</scope>
    <source>
        <strain evidence="8">NBRC 111898</strain>
    </source>
</reference>
<dbReference type="EMBL" id="BSTX01000005">
    <property type="protein sequence ID" value="GLZ81274.1"/>
    <property type="molecule type" value="Genomic_DNA"/>
</dbReference>
<feature type="transmembrane region" description="Helical" evidence="5">
    <location>
        <begin position="12"/>
        <end position="31"/>
    </location>
</feature>
<dbReference type="PIRSF" id="PIRSF037434">
    <property type="entry name" value="STHK_ChrS"/>
    <property type="match status" value="1"/>
</dbReference>
<name>A0A9W6WC47_9ACTN</name>
<sequence length="379" mass="40356">MSEANAWHRGIGGWHLVFTALAALTAVLIVFDPDAGSLRKAIALGVLAAIAAAYLALGSRALGRDDAARGLAYIALALPLTVGLFALTSIGSILFFLLYPHIWALLPTRRALIASALAASGTAATLIRQSGADLWAATGIGLASLFSAWLLGTWINRIVRQSEERARLIAELDTARTRLAEAARETGVLAERQRLARDIHDTVAQGLAAIIMLLDVAADDVRERPDAAVERIRRAHRTAAENLAEARALVAALRPPDLRDSLGEALRLVLARHEHASLAVTGEARPLETHAEVAILRTTQEALANAARHAGATRTRVELEYGEAVVRLVVRDDGCGFTRDAPQGNGLWGMRERFAELAGSLSVESAPGHGTVVRGELPL</sequence>
<proteinExistence type="predicted"/>
<feature type="coiled-coil region" evidence="4">
    <location>
        <begin position="158"/>
        <end position="185"/>
    </location>
</feature>
<dbReference type="Gene3D" id="3.30.565.10">
    <property type="entry name" value="Histidine kinase-like ATPase, C-terminal domain"/>
    <property type="match status" value="1"/>
</dbReference>
<dbReference type="InterPro" id="IPR017205">
    <property type="entry name" value="Sig_transdc_His_kinase_ChrS"/>
</dbReference>
<gene>
    <name evidence="8" type="ORF">Afil01_60810</name>
</gene>
<feature type="domain" description="Signal transduction histidine kinase subgroup 3 dimerisation and phosphoacceptor" evidence="7">
    <location>
        <begin position="191"/>
        <end position="258"/>
    </location>
</feature>
<dbReference type="Pfam" id="PF02518">
    <property type="entry name" value="HATPase_c"/>
    <property type="match status" value="1"/>
</dbReference>
<feature type="transmembrane region" description="Helical" evidence="5">
    <location>
        <begin position="134"/>
        <end position="155"/>
    </location>
</feature>
<dbReference type="CDD" id="cd16917">
    <property type="entry name" value="HATPase_UhpB-NarQ-NarX-like"/>
    <property type="match status" value="1"/>
</dbReference>
<keyword evidence="5" id="KW-1133">Transmembrane helix</keyword>
<keyword evidence="4" id="KW-0175">Coiled coil</keyword>
<feature type="transmembrane region" description="Helical" evidence="5">
    <location>
        <begin position="43"/>
        <end position="62"/>
    </location>
</feature>
<keyword evidence="5" id="KW-0812">Transmembrane</keyword>
<dbReference type="InterPro" id="IPR036890">
    <property type="entry name" value="HATPase_C_sf"/>
</dbReference>